<dbReference type="OrthoDB" id="8159487at2"/>
<feature type="transmembrane region" description="Helical" evidence="1">
    <location>
        <begin position="125"/>
        <end position="149"/>
    </location>
</feature>
<dbReference type="InterPro" id="IPR009339">
    <property type="entry name" value="DUF998"/>
</dbReference>
<feature type="transmembrane region" description="Helical" evidence="1">
    <location>
        <begin position="156"/>
        <end position="174"/>
    </location>
</feature>
<keyword evidence="1" id="KW-0472">Membrane</keyword>
<dbReference type="Pfam" id="PF06197">
    <property type="entry name" value="DUF998"/>
    <property type="match status" value="1"/>
</dbReference>
<evidence type="ECO:0000256" key="1">
    <source>
        <dbReference type="SAM" id="Phobius"/>
    </source>
</evidence>
<name>A0A1Q9LNA8_9PSEU</name>
<keyword evidence="1" id="KW-0812">Transmembrane</keyword>
<feature type="transmembrane region" description="Helical" evidence="1">
    <location>
        <begin position="58"/>
        <end position="80"/>
    </location>
</feature>
<accession>A0A1Q9LNA8</accession>
<dbReference type="Proteomes" id="UP000186040">
    <property type="component" value="Unassembled WGS sequence"/>
</dbReference>
<evidence type="ECO:0000313" key="3">
    <source>
        <dbReference type="Proteomes" id="UP000186040"/>
    </source>
</evidence>
<proteinExistence type="predicted"/>
<organism evidence="2 3">
    <name type="scientific">Actinokineospora bangkokensis</name>
    <dbReference type="NCBI Taxonomy" id="1193682"/>
    <lineage>
        <taxon>Bacteria</taxon>
        <taxon>Bacillati</taxon>
        <taxon>Actinomycetota</taxon>
        <taxon>Actinomycetes</taxon>
        <taxon>Pseudonocardiales</taxon>
        <taxon>Pseudonocardiaceae</taxon>
        <taxon>Actinokineospora</taxon>
    </lineage>
</organism>
<dbReference type="EMBL" id="MKQR01000009">
    <property type="protein sequence ID" value="OLR93537.1"/>
    <property type="molecule type" value="Genomic_DNA"/>
</dbReference>
<keyword evidence="3" id="KW-1185">Reference proteome</keyword>
<dbReference type="RefSeq" id="WP_075974432.1">
    <property type="nucleotide sequence ID" value="NZ_MKQR01000009.1"/>
</dbReference>
<protein>
    <recommendedName>
        <fullName evidence="4">DUF998 domain-containing protein</fullName>
    </recommendedName>
</protein>
<feature type="transmembrane region" description="Helical" evidence="1">
    <location>
        <begin position="87"/>
        <end position="105"/>
    </location>
</feature>
<comment type="caution">
    <text evidence="2">The sequence shown here is derived from an EMBL/GenBank/DDBJ whole genome shotgun (WGS) entry which is preliminary data.</text>
</comment>
<dbReference type="AlphaFoldDB" id="A0A1Q9LNA8"/>
<feature type="transmembrane region" description="Helical" evidence="1">
    <location>
        <begin position="12"/>
        <end position="38"/>
    </location>
</feature>
<evidence type="ECO:0008006" key="4">
    <source>
        <dbReference type="Google" id="ProtNLM"/>
    </source>
</evidence>
<evidence type="ECO:0000313" key="2">
    <source>
        <dbReference type="EMBL" id="OLR93537.1"/>
    </source>
</evidence>
<gene>
    <name evidence="2" type="ORF">BJP25_14655</name>
</gene>
<keyword evidence="1" id="KW-1133">Transmembrane helix</keyword>
<dbReference type="STRING" id="1193682.BJP25_14655"/>
<reference evidence="2 3" key="1">
    <citation type="submission" date="2016-10" db="EMBL/GenBank/DDBJ databases">
        <title>The Draft Genome Sequence of Actinokineospora bangkokensis 44EHWT reveals the biosynthetic pathway of antifungal compounds Thailandins with unusual extender unit butylmalonyl-CoA.</title>
        <authorList>
            <person name="Greule A."/>
            <person name="Intra B."/>
            <person name="Flemming S."/>
            <person name="Rommel M.G."/>
            <person name="Panbangred W."/>
            <person name="Bechthold A."/>
        </authorList>
    </citation>
    <scope>NUCLEOTIDE SEQUENCE [LARGE SCALE GENOMIC DNA]</scope>
    <source>
        <strain evidence="2 3">44EHW</strain>
    </source>
</reference>
<sequence length="211" mass="21309">MASRPGFDGAAAVTRSLLGWGVVAPVFYLVFGLVLALTRPGFDLSKHALSLLTLGDGGWLQILNFVLTGLMVLAAAYGFWRALPRRATGALLAVYGVCLVLSGVFRPDPVGGFPPGAPEGASASGVLHLAFGGVGFLCLAAACFTAAGVVGAASRVAGVVVLLGFAGGAATGGAPVGVLLLWVAVVVGLGWLAFASVRAYRQVPHPVLARR</sequence>
<feature type="transmembrane region" description="Helical" evidence="1">
    <location>
        <begin position="180"/>
        <end position="200"/>
    </location>
</feature>